<evidence type="ECO:0000313" key="2">
    <source>
        <dbReference type="Proteomes" id="UP000765509"/>
    </source>
</evidence>
<evidence type="ECO:0008006" key="3">
    <source>
        <dbReference type="Google" id="ProtNLM"/>
    </source>
</evidence>
<protein>
    <recommendedName>
        <fullName evidence="3">Reverse transcriptase Ty1/copia-type domain-containing protein</fullName>
    </recommendedName>
</protein>
<dbReference type="PANTHER" id="PTHR11439:SF469">
    <property type="entry name" value="REVERSE TRANSCRIPTASE TY1_COPIA-TYPE DOMAIN-CONTAINING PROTEIN"/>
    <property type="match status" value="1"/>
</dbReference>
<comment type="caution">
    <text evidence="1">The sequence shown here is derived from an EMBL/GenBank/DDBJ whole genome shotgun (WGS) entry which is preliminary data.</text>
</comment>
<dbReference type="PANTHER" id="PTHR11439">
    <property type="entry name" value="GAG-POL-RELATED RETROTRANSPOSON"/>
    <property type="match status" value="1"/>
</dbReference>
<organism evidence="1 2">
    <name type="scientific">Austropuccinia psidii MF-1</name>
    <dbReference type="NCBI Taxonomy" id="1389203"/>
    <lineage>
        <taxon>Eukaryota</taxon>
        <taxon>Fungi</taxon>
        <taxon>Dikarya</taxon>
        <taxon>Basidiomycota</taxon>
        <taxon>Pucciniomycotina</taxon>
        <taxon>Pucciniomycetes</taxon>
        <taxon>Pucciniales</taxon>
        <taxon>Sphaerophragmiaceae</taxon>
        <taxon>Austropuccinia</taxon>
    </lineage>
</organism>
<keyword evidence="2" id="KW-1185">Reference proteome</keyword>
<evidence type="ECO:0000313" key="1">
    <source>
        <dbReference type="EMBL" id="MBW0536015.1"/>
    </source>
</evidence>
<dbReference type="EMBL" id="AVOT02040782">
    <property type="protein sequence ID" value="MBW0536015.1"/>
    <property type="molecule type" value="Genomic_DNA"/>
</dbReference>
<name>A0A9Q3FEX1_9BASI</name>
<proteinExistence type="predicted"/>
<sequence length="112" mass="12939">MPIEQKWYQSIIGLFNYLTLGTRPDLSYAVGYLARYSGSPQQEHLGALKHLLGYSKHTEGKQLIFKLDEIDKALDLWSDSDWGGEFQRSMSGFIIEFFNCTIVGDLVDKNWW</sequence>
<dbReference type="OrthoDB" id="4026316at2759"/>
<dbReference type="Proteomes" id="UP000765509">
    <property type="component" value="Unassembled WGS sequence"/>
</dbReference>
<reference evidence="1" key="1">
    <citation type="submission" date="2021-03" db="EMBL/GenBank/DDBJ databases">
        <title>Draft genome sequence of rust myrtle Austropuccinia psidii MF-1, a brazilian biotype.</title>
        <authorList>
            <person name="Quecine M.C."/>
            <person name="Pachon D.M.R."/>
            <person name="Bonatelli M.L."/>
            <person name="Correr F.H."/>
            <person name="Franceschini L.M."/>
            <person name="Leite T.F."/>
            <person name="Margarido G.R.A."/>
            <person name="Almeida C.A."/>
            <person name="Ferrarezi J.A."/>
            <person name="Labate C.A."/>
        </authorList>
    </citation>
    <scope>NUCLEOTIDE SEQUENCE</scope>
    <source>
        <strain evidence="1">MF-1</strain>
    </source>
</reference>
<accession>A0A9Q3FEX1</accession>
<dbReference type="AlphaFoldDB" id="A0A9Q3FEX1"/>
<gene>
    <name evidence="1" type="ORF">O181_075730</name>
</gene>